<dbReference type="CDD" id="cd11874">
    <property type="entry name" value="SH3_CD2AP-like_2"/>
    <property type="match status" value="1"/>
</dbReference>
<feature type="compositionally biased region" description="Basic and acidic residues" evidence="3">
    <location>
        <begin position="1"/>
        <end position="10"/>
    </location>
</feature>
<feature type="compositionally biased region" description="Basic and acidic residues" evidence="3">
    <location>
        <begin position="611"/>
        <end position="631"/>
    </location>
</feature>
<protein>
    <submittedName>
        <fullName evidence="5">Domain-containing kinase-binding 1 isoform X1</fullName>
    </submittedName>
</protein>
<gene>
    <name evidence="5" type="ORF">OCTVUL_1B000476</name>
</gene>
<dbReference type="InterPro" id="IPR017245">
    <property type="entry name" value="BLOC-1_complex_su-3"/>
</dbReference>
<feature type="region of interest" description="Disordered" evidence="3">
    <location>
        <begin position="1"/>
        <end position="30"/>
    </location>
</feature>
<sequence>MDSFVERNVVEGEGSESSDDSYFQVKPPTSDPLNLPYPSYMGSKLPNLQGIVVAGEASESDEEINTSELNHSMPTLRIDKAIPSSDNASPGNTFSVFNPQDQILQPKYNSLLHTKLRDRNIAFSRHLREALKHIYVSSTKNLITNSQNLFKTQAAIQDVSHNMRLLTNDLFLTESKVIYKHIKRNRDIHKWIISTGKNDNSNRFQIRKGHITEMANKIKDGIQIGAMMSSKKISVGSKKKKLAKVQFEYIPEAEDELELHIGDVLEVYREVEEGWWEGQLNGKVGMFPSNFVEIRENPDEEEREKSVKTDEPEKKDSSIDPETKGKKVKGVGFGNIFGSGPIKLRPSSGVWKGETEESKVEKVSGSASTTVKKSKQLEMAIARFSYHAENEDELTLKEGDTITILKKDLEDVGWWKGELNGRIGVFPDNFVEIIPTQEEAPKIKKTYSTSSQDSSVLSSQNNKSTRSNNESNKVDNKHNNNKDSLLGTNVQSSFKRIRDNDSVDKSSLPALPTKKPFLPPPVGKKPAPLKTELSKQPTIDNKDLSKSKVSANVSENKNKDTHKEKDSRDKGFSDFDNFEVPAAEKLVHLTANRVKQPKKRPPSLVFLHSEEEKTEIKETKEKEPLQGEKKQPAVPTAATSIKATIRTENKEVSKFDSVPSHVVAESHTKAKSPSGTTSFEVLAQNEIGSNFTSDEVKEFILEIKELKKEMVSKSCYDELKADNEQLHQEIEALKSSFQRRFRNIVNELDEEKKVRLNMQVEIDRMKMLISESTI</sequence>
<feature type="compositionally biased region" description="Basic and acidic residues" evidence="3">
    <location>
        <begin position="472"/>
        <end position="481"/>
    </location>
</feature>
<dbReference type="InterPro" id="IPR036028">
    <property type="entry name" value="SH3-like_dom_sf"/>
</dbReference>
<feature type="domain" description="SH3" evidence="4">
    <location>
        <begin position="375"/>
        <end position="436"/>
    </location>
</feature>
<feature type="compositionally biased region" description="Basic and acidic residues" evidence="3">
    <location>
        <begin position="556"/>
        <end position="573"/>
    </location>
</feature>
<feature type="region of interest" description="Disordered" evidence="3">
    <location>
        <begin position="611"/>
        <end position="638"/>
    </location>
</feature>
<dbReference type="EMBL" id="OX597832">
    <property type="protein sequence ID" value="CAI9736798.1"/>
    <property type="molecule type" value="Genomic_DNA"/>
</dbReference>
<dbReference type="GO" id="GO:0016477">
    <property type="term" value="P:cell migration"/>
    <property type="evidence" value="ECO:0007669"/>
    <property type="project" value="TreeGrafter"/>
</dbReference>
<evidence type="ECO:0000256" key="2">
    <source>
        <dbReference type="PROSITE-ProRule" id="PRU00192"/>
    </source>
</evidence>
<name>A0AA36BME4_OCTVU</name>
<evidence type="ECO:0000259" key="4">
    <source>
        <dbReference type="PROSITE" id="PS50002"/>
    </source>
</evidence>
<evidence type="ECO:0000256" key="1">
    <source>
        <dbReference type="ARBA" id="ARBA00022443"/>
    </source>
</evidence>
<dbReference type="InterPro" id="IPR050384">
    <property type="entry name" value="Endophilin_SH3RF"/>
</dbReference>
<feature type="region of interest" description="Disordered" evidence="3">
    <location>
        <begin position="444"/>
        <end position="574"/>
    </location>
</feature>
<keyword evidence="5" id="KW-0418">Kinase</keyword>
<dbReference type="GO" id="GO:0016301">
    <property type="term" value="F:kinase activity"/>
    <property type="evidence" value="ECO:0007669"/>
    <property type="project" value="UniProtKB-KW"/>
</dbReference>
<feature type="region of interest" description="Disordered" evidence="3">
    <location>
        <begin position="294"/>
        <end position="327"/>
    </location>
</feature>
<evidence type="ECO:0000313" key="6">
    <source>
        <dbReference type="Proteomes" id="UP001162480"/>
    </source>
</evidence>
<proteinExistence type="predicted"/>
<feature type="compositionally biased region" description="Low complexity" evidence="3">
    <location>
        <begin position="448"/>
        <end position="459"/>
    </location>
</feature>
<accession>A0AA36BME4</accession>
<keyword evidence="5" id="KW-0808">Transferase</keyword>
<dbReference type="InterPro" id="IPR001452">
    <property type="entry name" value="SH3_domain"/>
</dbReference>
<evidence type="ECO:0000256" key="3">
    <source>
        <dbReference type="SAM" id="MobiDB-lite"/>
    </source>
</evidence>
<dbReference type="Gene3D" id="2.30.30.40">
    <property type="entry name" value="SH3 Domains"/>
    <property type="match status" value="2"/>
</dbReference>
<dbReference type="Pfam" id="PF14604">
    <property type="entry name" value="SH3_9"/>
    <property type="match status" value="1"/>
</dbReference>
<organism evidence="5 6">
    <name type="scientific">Octopus vulgaris</name>
    <name type="common">Common octopus</name>
    <dbReference type="NCBI Taxonomy" id="6645"/>
    <lineage>
        <taxon>Eukaryota</taxon>
        <taxon>Metazoa</taxon>
        <taxon>Spiralia</taxon>
        <taxon>Lophotrochozoa</taxon>
        <taxon>Mollusca</taxon>
        <taxon>Cephalopoda</taxon>
        <taxon>Coleoidea</taxon>
        <taxon>Octopodiformes</taxon>
        <taxon>Octopoda</taxon>
        <taxon>Incirrata</taxon>
        <taxon>Octopodidae</taxon>
        <taxon>Octopus</taxon>
    </lineage>
</organism>
<dbReference type="Pfam" id="PF15753">
    <property type="entry name" value="BLOC1S3"/>
    <property type="match status" value="1"/>
</dbReference>
<evidence type="ECO:0000313" key="5">
    <source>
        <dbReference type="EMBL" id="CAI9736798.1"/>
    </source>
</evidence>
<dbReference type="PANTHER" id="PTHR14167:SF92">
    <property type="entry name" value="CIN85 AND CD2AP RELATED, ISOFORM J"/>
    <property type="match status" value="1"/>
</dbReference>
<dbReference type="PANTHER" id="PTHR14167">
    <property type="entry name" value="SH3 DOMAIN-CONTAINING"/>
    <property type="match status" value="1"/>
</dbReference>
<dbReference type="AlphaFoldDB" id="A0AA36BME4"/>
<keyword evidence="6" id="KW-1185">Reference proteome</keyword>
<dbReference type="CDD" id="cd11875">
    <property type="entry name" value="SH3_CD2AP-like_3"/>
    <property type="match status" value="1"/>
</dbReference>
<reference evidence="5" key="1">
    <citation type="submission" date="2023-08" db="EMBL/GenBank/DDBJ databases">
        <authorList>
            <person name="Alioto T."/>
            <person name="Alioto T."/>
            <person name="Gomez Garrido J."/>
        </authorList>
    </citation>
    <scope>NUCLEOTIDE SEQUENCE</scope>
</reference>
<dbReference type="Pfam" id="PF00018">
    <property type="entry name" value="SH3_1"/>
    <property type="match status" value="1"/>
</dbReference>
<keyword evidence="1 2" id="KW-0728">SH3 domain</keyword>
<feature type="compositionally biased region" description="Basic and acidic residues" evidence="3">
    <location>
        <begin position="294"/>
        <end position="325"/>
    </location>
</feature>
<dbReference type="Proteomes" id="UP001162480">
    <property type="component" value="Chromosome 19"/>
</dbReference>
<feature type="domain" description="SH3" evidence="4">
    <location>
        <begin position="238"/>
        <end position="297"/>
    </location>
</feature>
<dbReference type="GO" id="GO:0007015">
    <property type="term" value="P:actin filament organization"/>
    <property type="evidence" value="ECO:0007669"/>
    <property type="project" value="TreeGrafter"/>
</dbReference>
<dbReference type="SUPFAM" id="SSF50044">
    <property type="entry name" value="SH3-domain"/>
    <property type="match status" value="2"/>
</dbReference>
<dbReference type="PROSITE" id="PS50002">
    <property type="entry name" value="SH3"/>
    <property type="match status" value="2"/>
</dbReference>
<dbReference type="FunFam" id="2.30.30.40:FF:000072">
    <property type="entry name" value="Unconventional Myosin IB"/>
    <property type="match status" value="1"/>
</dbReference>
<dbReference type="PRINTS" id="PR00452">
    <property type="entry name" value="SH3DOMAIN"/>
</dbReference>
<dbReference type="SMART" id="SM00326">
    <property type="entry name" value="SH3"/>
    <property type="match status" value="2"/>
</dbReference>